<evidence type="ECO:0000313" key="1">
    <source>
        <dbReference type="EMBL" id="SAL53655.1"/>
    </source>
</evidence>
<dbReference type="OrthoDB" id="8849037at2"/>
<evidence type="ECO:0000313" key="2">
    <source>
        <dbReference type="Proteomes" id="UP000054770"/>
    </source>
</evidence>
<dbReference type="Pfam" id="PF07366">
    <property type="entry name" value="SnoaL"/>
    <property type="match status" value="1"/>
</dbReference>
<dbReference type="GO" id="GO:0030638">
    <property type="term" value="P:polyketide metabolic process"/>
    <property type="evidence" value="ECO:0007669"/>
    <property type="project" value="InterPro"/>
</dbReference>
<keyword evidence="2" id="KW-1185">Reference proteome</keyword>
<dbReference type="RefSeq" id="WP_087644748.1">
    <property type="nucleotide sequence ID" value="NZ_FCON02000022.1"/>
</dbReference>
<accession>A0A158IAR8</accession>
<dbReference type="AlphaFoldDB" id="A0A158IAR8"/>
<dbReference type="Gene3D" id="3.10.450.50">
    <property type="match status" value="1"/>
</dbReference>
<protein>
    <submittedName>
        <fullName evidence="1">SnoaL-like polyketide cyclase</fullName>
    </submittedName>
</protein>
<gene>
    <name evidence="1" type="ORF">AWB68_02592</name>
</gene>
<dbReference type="InterPro" id="IPR032710">
    <property type="entry name" value="NTF2-like_dom_sf"/>
</dbReference>
<dbReference type="EMBL" id="FCON02000022">
    <property type="protein sequence ID" value="SAL53655.1"/>
    <property type="molecule type" value="Genomic_DNA"/>
</dbReference>
<reference evidence="1" key="1">
    <citation type="submission" date="2016-01" db="EMBL/GenBank/DDBJ databases">
        <authorList>
            <person name="Peeters C."/>
        </authorList>
    </citation>
    <scope>NUCLEOTIDE SEQUENCE [LARGE SCALE GENOMIC DNA]</scope>
    <source>
        <strain evidence="1">LMG 22940</strain>
    </source>
</reference>
<name>A0A158IAR8_9BURK</name>
<dbReference type="SUPFAM" id="SSF54427">
    <property type="entry name" value="NTF2-like"/>
    <property type="match status" value="1"/>
</dbReference>
<dbReference type="Proteomes" id="UP000054770">
    <property type="component" value="Unassembled WGS sequence"/>
</dbReference>
<proteinExistence type="predicted"/>
<organism evidence="1 2">
    <name type="scientific">Caballeronia choica</name>
    <dbReference type="NCBI Taxonomy" id="326476"/>
    <lineage>
        <taxon>Bacteria</taxon>
        <taxon>Pseudomonadati</taxon>
        <taxon>Pseudomonadota</taxon>
        <taxon>Betaproteobacteria</taxon>
        <taxon>Burkholderiales</taxon>
        <taxon>Burkholderiaceae</taxon>
        <taxon>Caballeronia</taxon>
    </lineage>
</organism>
<dbReference type="InterPro" id="IPR009959">
    <property type="entry name" value="Cyclase_SnoaL-like"/>
</dbReference>
<comment type="caution">
    <text evidence="1">The sequence shown here is derived from an EMBL/GenBank/DDBJ whole genome shotgun (WGS) entry which is preliminary data.</text>
</comment>
<sequence>MTLTPVQMDRTIDEHFGFERRDDVDGVLATLAPDVEHDVVGWPSGPAHGRAAVRPFYEALFADLSESRVECLRRLHGDGFVIDESFWRGKAPGKPFGLEGRGRTLEFRMLHVVEFAGNGQIRRENVWVDLAAIIKQLPQN</sequence>